<dbReference type="WBParaSite" id="ACRNAN_scaffold907.g22893.t1">
    <property type="protein sequence ID" value="ACRNAN_scaffold907.g22893.t1"/>
    <property type="gene ID" value="ACRNAN_scaffold907.g22893"/>
</dbReference>
<keyword evidence="2" id="KW-1185">Reference proteome</keyword>
<keyword evidence="1" id="KW-0472">Membrane</keyword>
<keyword evidence="1" id="KW-1133">Transmembrane helix</keyword>
<name>A0A914EML1_9BILA</name>
<dbReference type="AlphaFoldDB" id="A0A914EML1"/>
<evidence type="ECO:0000256" key="1">
    <source>
        <dbReference type="SAM" id="Phobius"/>
    </source>
</evidence>
<evidence type="ECO:0000313" key="3">
    <source>
        <dbReference type="WBParaSite" id="ACRNAN_scaffold907.g22893.t1"/>
    </source>
</evidence>
<accession>A0A914EML1</accession>
<dbReference type="Proteomes" id="UP000887540">
    <property type="component" value="Unplaced"/>
</dbReference>
<organism evidence="2 3">
    <name type="scientific">Acrobeloides nanus</name>
    <dbReference type="NCBI Taxonomy" id="290746"/>
    <lineage>
        <taxon>Eukaryota</taxon>
        <taxon>Metazoa</taxon>
        <taxon>Ecdysozoa</taxon>
        <taxon>Nematoda</taxon>
        <taxon>Chromadorea</taxon>
        <taxon>Rhabditida</taxon>
        <taxon>Tylenchina</taxon>
        <taxon>Cephalobomorpha</taxon>
        <taxon>Cephaloboidea</taxon>
        <taxon>Cephalobidae</taxon>
        <taxon>Acrobeloides</taxon>
    </lineage>
</organism>
<keyword evidence="1" id="KW-0812">Transmembrane</keyword>
<reference evidence="3" key="1">
    <citation type="submission" date="2022-11" db="UniProtKB">
        <authorList>
            <consortium name="WormBaseParasite"/>
        </authorList>
    </citation>
    <scope>IDENTIFICATION</scope>
</reference>
<sequence length="94" mass="10676">MMSSSSEGKKFFVNPVFDFQPSLEAARVNPYPDPISPHQNTDPSMNNYLPAGHSKWAFLILTICCFVTAFGLIGIFFYFMYGYNYNNRNDNSGI</sequence>
<feature type="transmembrane region" description="Helical" evidence="1">
    <location>
        <begin position="56"/>
        <end position="81"/>
    </location>
</feature>
<proteinExistence type="predicted"/>
<evidence type="ECO:0000313" key="2">
    <source>
        <dbReference type="Proteomes" id="UP000887540"/>
    </source>
</evidence>
<protein>
    <submittedName>
        <fullName evidence="3">Uncharacterized protein</fullName>
    </submittedName>
</protein>